<dbReference type="InterPro" id="IPR036390">
    <property type="entry name" value="WH_DNA-bd_sf"/>
</dbReference>
<evidence type="ECO:0000256" key="3">
    <source>
        <dbReference type="ARBA" id="ARBA00023163"/>
    </source>
</evidence>
<gene>
    <name evidence="5" type="ORF">BET01_01660</name>
</gene>
<dbReference type="PROSITE" id="PS00894">
    <property type="entry name" value="HTH_DEOR_1"/>
    <property type="match status" value="1"/>
</dbReference>
<dbReference type="SMART" id="SM00420">
    <property type="entry name" value="HTH_DEOR"/>
    <property type="match status" value="1"/>
</dbReference>
<dbReference type="SUPFAM" id="SSF100950">
    <property type="entry name" value="NagB/RpiA/CoA transferase-like"/>
    <property type="match status" value="1"/>
</dbReference>
<dbReference type="PROSITE" id="PS51000">
    <property type="entry name" value="HTH_DEOR_2"/>
    <property type="match status" value="1"/>
</dbReference>
<dbReference type="PANTHER" id="PTHR30363:SF60">
    <property type="entry name" value="HTH-TYPE TRANSCRIPTIONAL REGULATOR IOLR"/>
    <property type="match status" value="1"/>
</dbReference>
<evidence type="ECO:0000256" key="2">
    <source>
        <dbReference type="ARBA" id="ARBA00023125"/>
    </source>
</evidence>
<dbReference type="Proteomes" id="UP000284277">
    <property type="component" value="Unassembled WGS sequence"/>
</dbReference>
<keyword evidence="1" id="KW-0805">Transcription regulation</keyword>
<protein>
    <recommendedName>
        <fullName evidence="4">HTH deoR-type domain-containing protein</fullName>
    </recommendedName>
</protein>
<dbReference type="SMART" id="SM01134">
    <property type="entry name" value="DeoRC"/>
    <property type="match status" value="1"/>
</dbReference>
<name>A0A419TC83_9FIRM</name>
<dbReference type="Gene3D" id="1.10.10.10">
    <property type="entry name" value="Winged helix-like DNA-binding domain superfamily/Winged helix DNA-binding domain"/>
    <property type="match status" value="1"/>
</dbReference>
<dbReference type="Gene3D" id="3.40.50.1360">
    <property type="match status" value="1"/>
</dbReference>
<evidence type="ECO:0000313" key="5">
    <source>
        <dbReference type="EMBL" id="RKD35080.1"/>
    </source>
</evidence>
<dbReference type="InterPro" id="IPR036388">
    <property type="entry name" value="WH-like_DNA-bd_sf"/>
</dbReference>
<dbReference type="AlphaFoldDB" id="A0A419TC83"/>
<feature type="domain" description="HTH deoR-type" evidence="4">
    <location>
        <begin position="2"/>
        <end position="57"/>
    </location>
</feature>
<dbReference type="Pfam" id="PF08220">
    <property type="entry name" value="HTH_DeoR"/>
    <property type="match status" value="1"/>
</dbReference>
<evidence type="ECO:0000259" key="4">
    <source>
        <dbReference type="PROSITE" id="PS51000"/>
    </source>
</evidence>
<dbReference type="InterPro" id="IPR050313">
    <property type="entry name" value="Carb_Metab_HTH_regulators"/>
</dbReference>
<proteinExistence type="predicted"/>
<accession>A0A419TC83</accession>
<dbReference type="PANTHER" id="PTHR30363">
    <property type="entry name" value="HTH-TYPE TRANSCRIPTIONAL REGULATOR SRLR-RELATED"/>
    <property type="match status" value="1"/>
</dbReference>
<keyword evidence="3" id="KW-0804">Transcription</keyword>
<dbReference type="SUPFAM" id="SSF46785">
    <property type="entry name" value="Winged helix' DNA-binding domain"/>
    <property type="match status" value="1"/>
</dbReference>
<dbReference type="GO" id="GO:0003700">
    <property type="term" value="F:DNA-binding transcription factor activity"/>
    <property type="evidence" value="ECO:0007669"/>
    <property type="project" value="InterPro"/>
</dbReference>
<keyword evidence="2" id="KW-0238">DNA-binding</keyword>
<organism evidence="5 6">
    <name type="scientific">Lacrimispora algidixylanolytica</name>
    <dbReference type="NCBI Taxonomy" id="94868"/>
    <lineage>
        <taxon>Bacteria</taxon>
        <taxon>Bacillati</taxon>
        <taxon>Bacillota</taxon>
        <taxon>Clostridia</taxon>
        <taxon>Lachnospirales</taxon>
        <taxon>Lachnospiraceae</taxon>
        <taxon>Lacrimispora</taxon>
    </lineage>
</organism>
<dbReference type="InterPro" id="IPR018356">
    <property type="entry name" value="Tscrpt_reg_HTH_DeoR_CS"/>
</dbReference>
<evidence type="ECO:0000256" key="1">
    <source>
        <dbReference type="ARBA" id="ARBA00023015"/>
    </source>
</evidence>
<dbReference type="InterPro" id="IPR001034">
    <property type="entry name" value="DeoR_HTH"/>
</dbReference>
<dbReference type="RefSeq" id="WP_120195018.1">
    <property type="nucleotide sequence ID" value="NZ_MCIA01000001.1"/>
</dbReference>
<keyword evidence="6" id="KW-1185">Reference proteome</keyword>
<dbReference type="InterPro" id="IPR014036">
    <property type="entry name" value="DeoR-like_C"/>
</dbReference>
<evidence type="ECO:0000313" key="6">
    <source>
        <dbReference type="Proteomes" id="UP000284277"/>
    </source>
</evidence>
<dbReference type="OrthoDB" id="9797223at2"/>
<dbReference type="GO" id="GO:0003677">
    <property type="term" value="F:DNA binding"/>
    <property type="evidence" value="ECO:0007669"/>
    <property type="project" value="UniProtKB-KW"/>
</dbReference>
<dbReference type="Pfam" id="PF00455">
    <property type="entry name" value="DeoRC"/>
    <property type="match status" value="1"/>
</dbReference>
<comment type="caution">
    <text evidence="5">The sequence shown here is derived from an EMBL/GenBank/DDBJ whole genome shotgun (WGS) entry which is preliminary data.</text>
</comment>
<dbReference type="InterPro" id="IPR037171">
    <property type="entry name" value="NagB/RpiA_transferase-like"/>
</dbReference>
<sequence length="262" mass="29050">MRISRIDELEQYILEHKTASIDSLCEVFEISKNTLRRDLEVLVSRGTVEKVYGGVIALESVSPIPELITFHERANQNAHKKQQIAALAASYVRERDIIFIDSGTTTMNIVDYLTHLNTVTVITNSVQVINKAMNYANINLIVLPGSLKRDTASLVGSSCVEYLEDFNIVRAFMACTGISTQAGICNASTEEYNVKKAAIKKSQKHYLLADSSKFGRASLMTFGDVSQFDSILTDQMPDDAFCSYCEEQGCAIRIATEAVVRL</sequence>
<dbReference type="EMBL" id="MCIA01000001">
    <property type="protein sequence ID" value="RKD35080.1"/>
    <property type="molecule type" value="Genomic_DNA"/>
</dbReference>
<reference evidence="5 6" key="1">
    <citation type="submission" date="2016-08" db="EMBL/GenBank/DDBJ databases">
        <title>A new outlook on sporulation: Clostridium algidixylanolyticum.</title>
        <authorList>
            <person name="Poppleton D.I."/>
            <person name="Gribaldo S."/>
        </authorList>
    </citation>
    <scope>NUCLEOTIDE SEQUENCE [LARGE SCALE GENOMIC DNA]</scope>
    <source>
        <strain evidence="5 6">SPL73</strain>
    </source>
</reference>